<name>A0AAE1T0C8_9SOLA</name>
<organism evidence="1 2">
    <name type="scientific">Anisodus tanguticus</name>
    <dbReference type="NCBI Taxonomy" id="243964"/>
    <lineage>
        <taxon>Eukaryota</taxon>
        <taxon>Viridiplantae</taxon>
        <taxon>Streptophyta</taxon>
        <taxon>Embryophyta</taxon>
        <taxon>Tracheophyta</taxon>
        <taxon>Spermatophyta</taxon>
        <taxon>Magnoliopsida</taxon>
        <taxon>eudicotyledons</taxon>
        <taxon>Gunneridae</taxon>
        <taxon>Pentapetalae</taxon>
        <taxon>asterids</taxon>
        <taxon>lamiids</taxon>
        <taxon>Solanales</taxon>
        <taxon>Solanaceae</taxon>
        <taxon>Solanoideae</taxon>
        <taxon>Hyoscyameae</taxon>
        <taxon>Anisodus</taxon>
    </lineage>
</organism>
<gene>
    <name evidence="1" type="ORF">RND71_000902</name>
</gene>
<reference evidence="1" key="1">
    <citation type="submission" date="2023-12" db="EMBL/GenBank/DDBJ databases">
        <title>Genome assembly of Anisodus tanguticus.</title>
        <authorList>
            <person name="Wang Y.-J."/>
        </authorList>
    </citation>
    <scope>NUCLEOTIDE SEQUENCE</scope>
    <source>
        <strain evidence="1">KB-2021</strain>
        <tissue evidence="1">Leaf</tissue>
    </source>
</reference>
<dbReference type="EMBL" id="JAVYJV010000001">
    <property type="protein sequence ID" value="KAK4379040.1"/>
    <property type="molecule type" value="Genomic_DNA"/>
</dbReference>
<protein>
    <submittedName>
        <fullName evidence="1">Uncharacterized protein</fullName>
    </submittedName>
</protein>
<dbReference type="Proteomes" id="UP001291623">
    <property type="component" value="Unassembled WGS sequence"/>
</dbReference>
<keyword evidence="2" id="KW-1185">Reference proteome</keyword>
<dbReference type="AlphaFoldDB" id="A0AAE1T0C8"/>
<evidence type="ECO:0000313" key="2">
    <source>
        <dbReference type="Proteomes" id="UP001291623"/>
    </source>
</evidence>
<sequence length="101" mass="11310">MAVKIAIPLIFKEFPEIVRLQALADAHHIGCWRKLGLLCSESIFTLKGKAKGTYTSRAVQMDDDLCLKDKEETEIPVIAAPRIGKQVEVSNPKKELMMIET</sequence>
<accession>A0AAE1T0C8</accession>
<evidence type="ECO:0000313" key="1">
    <source>
        <dbReference type="EMBL" id="KAK4379040.1"/>
    </source>
</evidence>
<comment type="caution">
    <text evidence="1">The sequence shown here is derived from an EMBL/GenBank/DDBJ whole genome shotgun (WGS) entry which is preliminary data.</text>
</comment>
<proteinExistence type="predicted"/>